<dbReference type="HAMAP" id="MF_00564">
    <property type="entry name" value="RNase_PH"/>
    <property type="match status" value="1"/>
</dbReference>
<sequence>MSRTDGRSPGQLRDLNLALDEAPYAEGSCLISAGQTRVLCAVSVEEGVPAWRERSGAGWVTAEYGMLPRATHTRSGRERGRVGGRTQEIQRLIGRSLRSVIDMKALGQRTVIVDCDVLQADGGTRTASVTGASAALWSAFDGLVKGGMIERNPMREMVAAVSVGIVDGEPVLDLDYPEDSTAQVDMNVVATEAGNFIEVQGTAEGHPFRRDELDELLGLATEGISALVRAQKAALGIG</sequence>
<dbReference type="Pfam" id="PF01138">
    <property type="entry name" value="RNase_PH"/>
    <property type="match status" value="1"/>
</dbReference>
<dbReference type="InterPro" id="IPR020568">
    <property type="entry name" value="Ribosomal_Su5_D2-typ_SF"/>
</dbReference>
<dbReference type="GO" id="GO:0006364">
    <property type="term" value="P:rRNA processing"/>
    <property type="evidence" value="ECO:0007669"/>
    <property type="project" value="UniProtKB-KW"/>
</dbReference>
<dbReference type="NCBIfam" id="TIGR01966">
    <property type="entry name" value="RNasePH"/>
    <property type="match status" value="1"/>
</dbReference>
<dbReference type="PROSITE" id="PS01277">
    <property type="entry name" value="RIBONUCLEASE_PH"/>
    <property type="match status" value="1"/>
</dbReference>
<dbReference type="InterPro" id="IPR001247">
    <property type="entry name" value="ExoRNase_PH_dom1"/>
</dbReference>
<evidence type="ECO:0000256" key="1">
    <source>
        <dbReference type="ARBA" id="ARBA00006678"/>
    </source>
</evidence>
<dbReference type="InterPro" id="IPR027408">
    <property type="entry name" value="PNPase/RNase_PH_dom_sf"/>
</dbReference>
<gene>
    <name evidence="8" type="ORF">METZ01_LOCUS82163</name>
</gene>
<dbReference type="GO" id="GO:0000049">
    <property type="term" value="F:tRNA binding"/>
    <property type="evidence" value="ECO:0007669"/>
    <property type="project" value="UniProtKB-KW"/>
</dbReference>
<organism evidence="8">
    <name type="scientific">marine metagenome</name>
    <dbReference type="NCBI Taxonomy" id="408172"/>
    <lineage>
        <taxon>unclassified sequences</taxon>
        <taxon>metagenomes</taxon>
        <taxon>ecological metagenomes</taxon>
    </lineage>
</organism>
<keyword evidence="2" id="KW-0698">rRNA processing</keyword>
<feature type="domain" description="Exoribonuclease phosphorolytic" evidence="6">
    <location>
        <begin position="11"/>
        <end position="138"/>
    </location>
</feature>
<dbReference type="InterPro" id="IPR050080">
    <property type="entry name" value="RNase_PH"/>
</dbReference>
<evidence type="ECO:0000313" key="8">
    <source>
        <dbReference type="EMBL" id="SVA29309.1"/>
    </source>
</evidence>
<dbReference type="PANTHER" id="PTHR11953">
    <property type="entry name" value="EXOSOME COMPLEX COMPONENT"/>
    <property type="match status" value="1"/>
</dbReference>
<reference evidence="8" key="1">
    <citation type="submission" date="2018-05" db="EMBL/GenBank/DDBJ databases">
        <authorList>
            <person name="Lanie J.A."/>
            <person name="Ng W.-L."/>
            <person name="Kazmierczak K.M."/>
            <person name="Andrzejewski T.M."/>
            <person name="Davidsen T.M."/>
            <person name="Wayne K.J."/>
            <person name="Tettelin H."/>
            <person name="Glass J.I."/>
            <person name="Rusch D."/>
            <person name="Podicherti R."/>
            <person name="Tsui H.-C.T."/>
            <person name="Winkler M.E."/>
        </authorList>
    </citation>
    <scope>NUCLEOTIDE SEQUENCE</scope>
</reference>
<feature type="domain" description="Exoribonuclease phosphorolytic" evidence="7">
    <location>
        <begin position="157"/>
        <end position="222"/>
    </location>
</feature>
<dbReference type="GO" id="GO:0016075">
    <property type="term" value="P:rRNA catabolic process"/>
    <property type="evidence" value="ECO:0007669"/>
    <property type="project" value="TreeGrafter"/>
</dbReference>
<dbReference type="Gene3D" id="3.30.230.70">
    <property type="entry name" value="GHMP Kinase, N-terminal domain"/>
    <property type="match status" value="1"/>
</dbReference>
<accession>A0A381UME3</accession>
<dbReference type="AlphaFoldDB" id="A0A381UME3"/>
<evidence type="ECO:0000259" key="6">
    <source>
        <dbReference type="Pfam" id="PF01138"/>
    </source>
</evidence>
<name>A0A381UME3_9ZZZZ</name>
<dbReference type="InterPro" id="IPR015847">
    <property type="entry name" value="ExoRNase_PH_dom2"/>
</dbReference>
<evidence type="ECO:0000256" key="3">
    <source>
        <dbReference type="ARBA" id="ARBA00022555"/>
    </source>
</evidence>
<evidence type="ECO:0000256" key="5">
    <source>
        <dbReference type="ARBA" id="ARBA00022884"/>
    </source>
</evidence>
<dbReference type="EMBL" id="UINC01006734">
    <property type="protein sequence ID" value="SVA29309.1"/>
    <property type="molecule type" value="Genomic_DNA"/>
</dbReference>
<dbReference type="SUPFAM" id="SSF55666">
    <property type="entry name" value="Ribonuclease PH domain 2-like"/>
    <property type="match status" value="1"/>
</dbReference>
<dbReference type="FunFam" id="3.30.230.70:FF:000003">
    <property type="entry name" value="Ribonuclease PH"/>
    <property type="match status" value="1"/>
</dbReference>
<dbReference type="GO" id="GO:0008033">
    <property type="term" value="P:tRNA processing"/>
    <property type="evidence" value="ECO:0007669"/>
    <property type="project" value="UniProtKB-KW"/>
</dbReference>
<dbReference type="InterPro" id="IPR018336">
    <property type="entry name" value="RNase_PH_CS"/>
</dbReference>
<evidence type="ECO:0000256" key="2">
    <source>
        <dbReference type="ARBA" id="ARBA00022552"/>
    </source>
</evidence>
<keyword evidence="3" id="KW-0820">tRNA-binding</keyword>
<dbReference type="GO" id="GO:0009022">
    <property type="term" value="F:tRNA nucleotidyltransferase activity"/>
    <property type="evidence" value="ECO:0007669"/>
    <property type="project" value="InterPro"/>
</dbReference>
<evidence type="ECO:0000256" key="4">
    <source>
        <dbReference type="ARBA" id="ARBA00022694"/>
    </source>
</evidence>
<evidence type="ECO:0000259" key="7">
    <source>
        <dbReference type="Pfam" id="PF03725"/>
    </source>
</evidence>
<dbReference type="SUPFAM" id="SSF54211">
    <property type="entry name" value="Ribosomal protein S5 domain 2-like"/>
    <property type="match status" value="1"/>
</dbReference>
<keyword evidence="5" id="KW-0694">RNA-binding</keyword>
<dbReference type="InterPro" id="IPR036345">
    <property type="entry name" value="ExoRNase_PH_dom2_sf"/>
</dbReference>
<proteinExistence type="inferred from homology"/>
<comment type="similarity">
    <text evidence="1">Belongs to the RNase PH family.</text>
</comment>
<keyword evidence="4" id="KW-0819">tRNA processing</keyword>
<protein>
    <submittedName>
        <fullName evidence="8">Uncharacterized protein</fullName>
    </submittedName>
</protein>
<dbReference type="PANTHER" id="PTHR11953:SF0">
    <property type="entry name" value="EXOSOME COMPLEX COMPONENT RRP41"/>
    <property type="match status" value="1"/>
</dbReference>
<dbReference type="InterPro" id="IPR002381">
    <property type="entry name" value="RNase_PH_bac-type"/>
</dbReference>
<dbReference type="Pfam" id="PF03725">
    <property type="entry name" value="RNase_PH_C"/>
    <property type="match status" value="1"/>
</dbReference>